<evidence type="ECO:0000313" key="1">
    <source>
        <dbReference type="EMBL" id="QQR92480.1"/>
    </source>
</evidence>
<gene>
    <name evidence="1" type="ORF">IPJ89_05015</name>
</gene>
<proteinExistence type="predicted"/>
<name>A0A7T9I1J6_9ARCH</name>
<organism evidence="1">
    <name type="scientific">Candidatus Iainarchaeum sp</name>
    <dbReference type="NCBI Taxonomy" id="3101447"/>
    <lineage>
        <taxon>Archaea</taxon>
        <taxon>Candidatus Iainarchaeota</taxon>
        <taxon>Candidatus Iainarchaeia</taxon>
        <taxon>Candidatus Iainarchaeales</taxon>
        <taxon>Candidatus Iainarchaeaceae</taxon>
        <taxon>Candidatus Iainarchaeum</taxon>
    </lineage>
</organism>
<dbReference type="EMBL" id="CP064981">
    <property type="protein sequence ID" value="QQR92480.1"/>
    <property type="molecule type" value="Genomic_DNA"/>
</dbReference>
<dbReference type="InterPro" id="IPR024423">
    <property type="entry name" value="DUF3050"/>
</dbReference>
<dbReference type="AlphaFoldDB" id="A0A7T9I1J6"/>
<reference evidence="1" key="1">
    <citation type="submission" date="2020-11" db="EMBL/GenBank/DDBJ databases">
        <title>Connecting structure to function with the recovery of over 1000 high-quality activated sludge metagenome-assembled genomes encoding full-length rRNA genes using long-read sequencing.</title>
        <authorList>
            <person name="Singleton C.M."/>
            <person name="Petriglieri F."/>
            <person name="Kristensen J.M."/>
            <person name="Kirkegaard R.H."/>
            <person name="Michaelsen T.Y."/>
            <person name="Andersen M.H."/>
            <person name="Karst S.M."/>
            <person name="Dueholm M.S."/>
            <person name="Nielsen P.H."/>
            <person name="Albertsen M."/>
        </authorList>
    </citation>
    <scope>NUCLEOTIDE SEQUENCE</scope>
    <source>
        <strain evidence="1">Fred_18-Q3-R57-64_BAT3C.431</strain>
    </source>
</reference>
<accession>A0A7T9I1J6</accession>
<protein>
    <submittedName>
        <fullName evidence="1">DUF3050 domain-containing protein</fullName>
    </submittedName>
</protein>
<dbReference type="Pfam" id="PF11251">
    <property type="entry name" value="DUF3050"/>
    <property type="match status" value="1"/>
</dbReference>
<dbReference type="Proteomes" id="UP000596004">
    <property type="component" value="Chromosome"/>
</dbReference>
<sequence length="204" mass="23717">MLPYQRTIQQITLLPWEKLDEKGFLSLMVLSAFNALEFAASLRIAISLYPKDKDLAEMARGELQTNNLAFGDYKKRGDHAEFLWHFIEKHQLECLVDKEVFAIGKKYTEAVNRLPKSLRAMSIFSREDVLSPIFARIIQSMPYKTPPLKAYEYYLRRHIYLDSSAGGHRDLTSNFALSNVLGRFYRIRLQAYQALFKHFSIATK</sequence>